<proteinExistence type="predicted"/>
<feature type="coiled-coil region" evidence="1">
    <location>
        <begin position="490"/>
        <end position="517"/>
    </location>
</feature>
<name>A0A9P5U2M7_9AGAR</name>
<gene>
    <name evidence="3" type="ORF">BDP27DRAFT_1367467</name>
</gene>
<feature type="compositionally biased region" description="Polar residues" evidence="2">
    <location>
        <begin position="351"/>
        <end position="361"/>
    </location>
</feature>
<evidence type="ECO:0000256" key="2">
    <source>
        <dbReference type="SAM" id="MobiDB-lite"/>
    </source>
</evidence>
<feature type="region of interest" description="Disordered" evidence="2">
    <location>
        <begin position="1"/>
        <end position="31"/>
    </location>
</feature>
<dbReference type="Proteomes" id="UP000772434">
    <property type="component" value="Unassembled WGS sequence"/>
</dbReference>
<accession>A0A9P5U2M7</accession>
<evidence type="ECO:0000313" key="3">
    <source>
        <dbReference type="EMBL" id="KAF9064081.1"/>
    </source>
</evidence>
<comment type="caution">
    <text evidence="3">The sequence shown here is derived from an EMBL/GenBank/DDBJ whole genome shotgun (WGS) entry which is preliminary data.</text>
</comment>
<organism evidence="3 4">
    <name type="scientific">Rhodocollybia butyracea</name>
    <dbReference type="NCBI Taxonomy" id="206335"/>
    <lineage>
        <taxon>Eukaryota</taxon>
        <taxon>Fungi</taxon>
        <taxon>Dikarya</taxon>
        <taxon>Basidiomycota</taxon>
        <taxon>Agaricomycotina</taxon>
        <taxon>Agaricomycetes</taxon>
        <taxon>Agaricomycetidae</taxon>
        <taxon>Agaricales</taxon>
        <taxon>Marasmiineae</taxon>
        <taxon>Omphalotaceae</taxon>
        <taxon>Rhodocollybia</taxon>
    </lineage>
</organism>
<sequence>MKGKRNTRKQRERVKKRNGGSSTGDDITPPPFKFRALEELIAMRCQRAGTVGQPATGLSRRVEFVLRNPYSSSTSTLPLYNQPHLTSLEMSEDQHRVQCFRIHGLDVDMIIECAGIFATVQNQVKCTLCRTQTDESCERPPSSLVCSFCHGRHKTCDYARMLRFCAYAHLEGISVAEAVEVLTPHGTGFTFPTELFRDALDIIERDNSSVEVLQRVDFEREAMFPASSEERKGLSSFIQRQKEEDPWQKTVDSEKSKRERKKDKTSKKGSGKRGTTNKSQPSIRFTIPALAKPRVPSSTATDDPVVPPVNDLPITQPESPLPTNLPQVITRKRSFSPTPDEASRVVRPRLGNSQSSSTNSKPVPPPALPTHPEPPNPNQPVTESSLAGPAEGLDLEGQVIPATFIQAYRAAVLQLQEEKERSARFLGERNRLLDEVQVLGDRNQGLAADAIVERNRADVLFSRVKDVEASAALLTAEYRRSRQRTTELEAQLAERNVRHLQAIIDGLRRDLKEANRSFNILSYQHQEVLRRSDHTAEISRRVAREISALESSLVEKKKEIRVLEDMMMSSVGTSSESLVRDLQSDREALVNERNVALEYAIMLRQLDLPGFVRRFEQRAADPLFRLNNFLRTFEDQAVLDNPLFVEIESTLSEVVPAITNAACRAQLALRTVLEDFDLQFPHVRRLLRETSSSRVVHSLLRNAGMESMVSSIEPVFDADRTIRYGEYLKSSPDFFPLYTLKDPESPALQKAIRELLADLDALPYTPTPTDSSVNYSPLPAPSFSPLSSTVPGLGTASRSDLLPPVSSQTPNSNPPREPSPMEEIEYVDLADIPGLHEEEDELEEEGEDELNEEVREVSQMAIREDVVIPGQEHSGGIIPEVHVQTESLFVPNPHNPLHMNAKSGF</sequence>
<keyword evidence="1" id="KW-0175">Coiled coil</keyword>
<feature type="compositionally biased region" description="Basic residues" evidence="2">
    <location>
        <begin position="1"/>
        <end position="18"/>
    </location>
</feature>
<feature type="compositionally biased region" description="Basic residues" evidence="2">
    <location>
        <begin position="258"/>
        <end position="271"/>
    </location>
</feature>
<evidence type="ECO:0000256" key="1">
    <source>
        <dbReference type="SAM" id="Coils"/>
    </source>
</evidence>
<dbReference type="AlphaFoldDB" id="A0A9P5U2M7"/>
<dbReference type="EMBL" id="JADNRY010000131">
    <property type="protein sequence ID" value="KAF9064081.1"/>
    <property type="molecule type" value="Genomic_DNA"/>
</dbReference>
<reference evidence="3" key="1">
    <citation type="submission" date="2020-11" db="EMBL/GenBank/DDBJ databases">
        <authorList>
            <consortium name="DOE Joint Genome Institute"/>
            <person name="Ahrendt S."/>
            <person name="Riley R."/>
            <person name="Andreopoulos W."/>
            <person name="Labutti K."/>
            <person name="Pangilinan J."/>
            <person name="Ruiz-Duenas F.J."/>
            <person name="Barrasa J.M."/>
            <person name="Sanchez-Garcia M."/>
            <person name="Camarero S."/>
            <person name="Miyauchi S."/>
            <person name="Serrano A."/>
            <person name="Linde D."/>
            <person name="Babiker R."/>
            <person name="Drula E."/>
            <person name="Ayuso-Fernandez I."/>
            <person name="Pacheco R."/>
            <person name="Padilla G."/>
            <person name="Ferreira P."/>
            <person name="Barriuso J."/>
            <person name="Kellner H."/>
            <person name="Castanera R."/>
            <person name="Alfaro M."/>
            <person name="Ramirez L."/>
            <person name="Pisabarro A.G."/>
            <person name="Kuo A."/>
            <person name="Tritt A."/>
            <person name="Lipzen A."/>
            <person name="He G."/>
            <person name="Yan M."/>
            <person name="Ng V."/>
            <person name="Cullen D."/>
            <person name="Martin F."/>
            <person name="Rosso M.-N."/>
            <person name="Henrissat B."/>
            <person name="Hibbett D."/>
            <person name="Martinez A.T."/>
            <person name="Grigoriev I.V."/>
        </authorList>
    </citation>
    <scope>NUCLEOTIDE SEQUENCE</scope>
    <source>
        <strain evidence="3">AH 40177</strain>
    </source>
</reference>
<feature type="region of interest" description="Disordered" evidence="2">
    <location>
        <begin position="784"/>
        <end position="820"/>
    </location>
</feature>
<feature type="compositionally biased region" description="Low complexity" evidence="2">
    <location>
        <begin position="302"/>
        <end position="311"/>
    </location>
</feature>
<feature type="compositionally biased region" description="Basic and acidic residues" evidence="2">
    <location>
        <begin position="240"/>
        <end position="257"/>
    </location>
</feature>
<feature type="compositionally biased region" description="Polar residues" evidence="2">
    <location>
        <begin position="316"/>
        <end position="327"/>
    </location>
</feature>
<feature type="compositionally biased region" description="Pro residues" evidence="2">
    <location>
        <begin position="362"/>
        <end position="378"/>
    </location>
</feature>
<keyword evidence="4" id="KW-1185">Reference proteome</keyword>
<protein>
    <submittedName>
        <fullName evidence="3">Uncharacterized protein</fullName>
    </submittedName>
</protein>
<feature type="region of interest" description="Disordered" evidence="2">
    <location>
        <begin position="225"/>
        <end position="389"/>
    </location>
</feature>
<evidence type="ECO:0000313" key="4">
    <source>
        <dbReference type="Proteomes" id="UP000772434"/>
    </source>
</evidence>